<dbReference type="RefSeq" id="WP_218236122.1">
    <property type="nucleotide sequence ID" value="NZ_BAABBB010000022.1"/>
</dbReference>
<reference evidence="4" key="1">
    <citation type="journal article" date="2019" name="Int. J. Syst. Evol. Microbiol.">
        <title>The Global Catalogue of Microorganisms (GCM) 10K type strain sequencing project: providing services to taxonomists for standard genome sequencing and annotation.</title>
        <authorList>
            <consortium name="The Broad Institute Genomics Platform"/>
            <consortium name="The Broad Institute Genome Sequencing Center for Infectious Disease"/>
            <person name="Wu L."/>
            <person name="Ma J."/>
        </authorList>
    </citation>
    <scope>NUCLEOTIDE SEQUENCE [LARGE SCALE GENOMIC DNA]</scope>
    <source>
        <strain evidence="4">JCM 17460</strain>
    </source>
</reference>
<evidence type="ECO:0000256" key="1">
    <source>
        <dbReference type="SAM" id="MobiDB-lite"/>
    </source>
</evidence>
<proteinExistence type="predicted"/>
<dbReference type="PANTHER" id="PTHR42847">
    <property type="entry name" value="ALKANESULFONATE MONOOXYGENASE"/>
    <property type="match status" value="1"/>
</dbReference>
<feature type="region of interest" description="Disordered" evidence="1">
    <location>
        <begin position="351"/>
        <end position="372"/>
    </location>
</feature>
<name>A0ABP6W5Z8_9ACTN</name>
<feature type="domain" description="Luciferase-like" evidence="2">
    <location>
        <begin position="5"/>
        <end position="315"/>
    </location>
</feature>
<comment type="caution">
    <text evidence="3">The sequence shown here is derived from an EMBL/GenBank/DDBJ whole genome shotgun (WGS) entry which is preliminary data.</text>
</comment>
<dbReference type="PANTHER" id="PTHR42847:SF4">
    <property type="entry name" value="ALKANESULFONATE MONOOXYGENASE-RELATED"/>
    <property type="match status" value="1"/>
</dbReference>
<feature type="compositionally biased region" description="Polar residues" evidence="1">
    <location>
        <begin position="362"/>
        <end position="372"/>
    </location>
</feature>
<accession>A0ABP6W5Z8</accession>
<dbReference type="Pfam" id="PF00296">
    <property type="entry name" value="Bac_luciferase"/>
    <property type="match status" value="1"/>
</dbReference>
<dbReference type="InterPro" id="IPR050172">
    <property type="entry name" value="SsuD_RutA_monooxygenase"/>
</dbReference>
<organism evidence="3 4">
    <name type="scientific">Nocardioides daeguensis</name>
    <dbReference type="NCBI Taxonomy" id="908359"/>
    <lineage>
        <taxon>Bacteria</taxon>
        <taxon>Bacillati</taxon>
        <taxon>Actinomycetota</taxon>
        <taxon>Actinomycetes</taxon>
        <taxon>Propionibacteriales</taxon>
        <taxon>Nocardioidaceae</taxon>
        <taxon>Nocardioides</taxon>
    </lineage>
</organism>
<evidence type="ECO:0000259" key="2">
    <source>
        <dbReference type="Pfam" id="PF00296"/>
    </source>
</evidence>
<keyword evidence="4" id="KW-1185">Reference proteome</keyword>
<dbReference type="InterPro" id="IPR011251">
    <property type="entry name" value="Luciferase-like_dom"/>
</dbReference>
<protein>
    <submittedName>
        <fullName evidence="3">LLM class flavin-dependent oxidoreductase</fullName>
    </submittedName>
</protein>
<dbReference type="Proteomes" id="UP001500301">
    <property type="component" value="Unassembled WGS sequence"/>
</dbReference>
<evidence type="ECO:0000313" key="3">
    <source>
        <dbReference type="EMBL" id="GAA3547027.1"/>
    </source>
</evidence>
<dbReference type="EMBL" id="BAABBB010000022">
    <property type="protein sequence ID" value="GAA3547027.1"/>
    <property type="molecule type" value="Genomic_DNA"/>
</dbReference>
<sequence length="372" mass="40990">MPAKEYGVFLPIGNGGWMVSTTAPHPAATYAYNRQVALDAEAAGLDFIMTMAKWKGFGGTTDHWGETLESMTMMSALAECTERVKIWATMHANMHHPAVAAKMYTTLQQISGGRAGMNIVNGSYADEFSQMGLWQDMPKEDRYRMTAEWCEAVTRLWTEDRVTMESDFFTLVDAESRPHPDPRPTIINAGASTLGMEFQARYADGAFLGADSFEEMVEKSAYVHRRAGELGRECRTYSMMTVVLADTDDAARAKVAEYGRGVDREALLNMSLAWGVPLDRARAWAEGATGEEAFQVQYVAGSPATVTESILRLVEDADLDGLMLIFPDYHADLPEFGRRVLPELRAADLARTAPTADPHPIPTTSEESPAHV</sequence>
<evidence type="ECO:0000313" key="4">
    <source>
        <dbReference type="Proteomes" id="UP001500301"/>
    </source>
</evidence>
<gene>
    <name evidence="3" type="ORF">GCM10022263_37650</name>
</gene>